<sequence length="395" mass="43964">MPSSVNSCSPLELPAAVAHIRRNIIAIEYVFADCPTTSLLDVLWSREVDFGKFCRTEDCIRVVALHLLHVQSVDCGCISSSGSYLSLSRNYGAILIRTTGDITATNQIESEKDSFRHYHAFQQATPLPTEVYAPLHRSARTFSSRCPAPPTGVRHKARYFASCRGPISPPCVQLERSLPLIKSRAKETHFGIAVPFAVPFSQNRLGLFPLNFSLDILYWLHHSYLARLLYISQSISLHSCTASDPPSTITDPLSTHVLILRTSVQQLLSLSILFANTIGLMLVSSSSCLDTPLQLVYSPPVFLPHNISLFSLETLRVSPLVSKLHPFESNIPMEVKFFCRLRTCLTSVNITDLLSAMRNQIDHLPTTLLAVLFAIHIRPSHAAYVDNTSLSLHKW</sequence>
<protein>
    <submittedName>
        <fullName evidence="1">Uncharacterized protein</fullName>
    </submittedName>
</protein>
<reference evidence="1 2" key="1">
    <citation type="submission" date="2019-07" db="EMBL/GenBank/DDBJ databases">
        <title>De Novo Assembly of kiwifruit Actinidia rufa.</title>
        <authorList>
            <person name="Sugita-Konishi S."/>
            <person name="Sato K."/>
            <person name="Mori E."/>
            <person name="Abe Y."/>
            <person name="Kisaki G."/>
            <person name="Hamano K."/>
            <person name="Suezawa K."/>
            <person name="Otani M."/>
            <person name="Fukuda T."/>
            <person name="Manabe T."/>
            <person name="Gomi K."/>
            <person name="Tabuchi M."/>
            <person name="Akimitsu K."/>
            <person name="Kataoka I."/>
        </authorList>
    </citation>
    <scope>NUCLEOTIDE SEQUENCE [LARGE SCALE GENOMIC DNA]</scope>
    <source>
        <strain evidence="2">cv. Fuchu</strain>
    </source>
</reference>
<comment type="caution">
    <text evidence="1">The sequence shown here is derived from an EMBL/GenBank/DDBJ whole genome shotgun (WGS) entry which is preliminary data.</text>
</comment>
<dbReference type="EMBL" id="BJWL01000003">
    <property type="protein sequence ID" value="GFY84997.1"/>
    <property type="molecule type" value="Genomic_DNA"/>
</dbReference>
<dbReference type="Proteomes" id="UP000585474">
    <property type="component" value="Unassembled WGS sequence"/>
</dbReference>
<dbReference type="AlphaFoldDB" id="A0A7J0EH76"/>
<gene>
    <name evidence="1" type="ORF">Acr_03g0017710</name>
</gene>
<name>A0A7J0EH76_9ERIC</name>
<proteinExistence type="predicted"/>
<organism evidence="1 2">
    <name type="scientific">Actinidia rufa</name>
    <dbReference type="NCBI Taxonomy" id="165716"/>
    <lineage>
        <taxon>Eukaryota</taxon>
        <taxon>Viridiplantae</taxon>
        <taxon>Streptophyta</taxon>
        <taxon>Embryophyta</taxon>
        <taxon>Tracheophyta</taxon>
        <taxon>Spermatophyta</taxon>
        <taxon>Magnoliopsida</taxon>
        <taxon>eudicotyledons</taxon>
        <taxon>Gunneridae</taxon>
        <taxon>Pentapetalae</taxon>
        <taxon>asterids</taxon>
        <taxon>Ericales</taxon>
        <taxon>Actinidiaceae</taxon>
        <taxon>Actinidia</taxon>
    </lineage>
</organism>
<evidence type="ECO:0000313" key="1">
    <source>
        <dbReference type="EMBL" id="GFY84997.1"/>
    </source>
</evidence>
<keyword evidence="2" id="KW-1185">Reference proteome</keyword>
<accession>A0A7J0EH76</accession>
<evidence type="ECO:0000313" key="2">
    <source>
        <dbReference type="Proteomes" id="UP000585474"/>
    </source>
</evidence>